<dbReference type="Proteomes" id="UP001163823">
    <property type="component" value="Chromosome 6"/>
</dbReference>
<organism evidence="1 2">
    <name type="scientific">Quillaja saponaria</name>
    <name type="common">Soap bark tree</name>
    <dbReference type="NCBI Taxonomy" id="32244"/>
    <lineage>
        <taxon>Eukaryota</taxon>
        <taxon>Viridiplantae</taxon>
        <taxon>Streptophyta</taxon>
        <taxon>Embryophyta</taxon>
        <taxon>Tracheophyta</taxon>
        <taxon>Spermatophyta</taxon>
        <taxon>Magnoliopsida</taxon>
        <taxon>eudicotyledons</taxon>
        <taxon>Gunneridae</taxon>
        <taxon>Pentapetalae</taxon>
        <taxon>rosids</taxon>
        <taxon>fabids</taxon>
        <taxon>Fabales</taxon>
        <taxon>Quillajaceae</taxon>
        <taxon>Quillaja</taxon>
    </lineage>
</organism>
<protein>
    <submittedName>
        <fullName evidence="1">Uncharacterized protein</fullName>
    </submittedName>
</protein>
<dbReference type="Pfam" id="PF03140">
    <property type="entry name" value="DUF247"/>
    <property type="match status" value="1"/>
</dbReference>
<gene>
    <name evidence="1" type="ORF">O6P43_014661</name>
</gene>
<keyword evidence="2" id="KW-1185">Reference proteome</keyword>
<proteinExistence type="predicted"/>
<dbReference type="PANTHER" id="PTHR31170">
    <property type="entry name" value="BNAC04G53230D PROTEIN"/>
    <property type="match status" value="1"/>
</dbReference>
<accession>A0AAD7PRK8</accession>
<evidence type="ECO:0000313" key="1">
    <source>
        <dbReference type="EMBL" id="KAJ7964932.1"/>
    </source>
</evidence>
<sequence>MDQSLVIDVAQELPRTEPPLTTPHSCIYRVPPHIRKVNDEAYTPEVISIGPFHFGNERLQFMERHKLRYLKSFLDRAQYRKSFKEWVVYVTNLNPSVRSYYANLIELNDHDLAKVILVDASFILELFLRNFNDEWTDEIFNGAFPNRQDNIGVLLPSLLQLSFEYFAYYKNQRLMQYGCKL</sequence>
<name>A0AAD7PRK8_QUISA</name>
<evidence type="ECO:0000313" key="2">
    <source>
        <dbReference type="Proteomes" id="UP001163823"/>
    </source>
</evidence>
<reference evidence="1" key="1">
    <citation type="journal article" date="2023" name="Science">
        <title>Elucidation of the pathway for biosynthesis of saponin adjuvants from the soapbark tree.</title>
        <authorList>
            <person name="Reed J."/>
            <person name="Orme A."/>
            <person name="El-Demerdash A."/>
            <person name="Owen C."/>
            <person name="Martin L.B.B."/>
            <person name="Misra R.C."/>
            <person name="Kikuchi S."/>
            <person name="Rejzek M."/>
            <person name="Martin A.C."/>
            <person name="Harkess A."/>
            <person name="Leebens-Mack J."/>
            <person name="Louveau T."/>
            <person name="Stephenson M.J."/>
            <person name="Osbourn A."/>
        </authorList>
    </citation>
    <scope>NUCLEOTIDE SEQUENCE</scope>
    <source>
        <strain evidence="1">S10</strain>
    </source>
</reference>
<comment type="caution">
    <text evidence="1">The sequence shown here is derived from an EMBL/GenBank/DDBJ whole genome shotgun (WGS) entry which is preliminary data.</text>
</comment>
<dbReference type="EMBL" id="JARAOO010000006">
    <property type="protein sequence ID" value="KAJ7964932.1"/>
    <property type="molecule type" value="Genomic_DNA"/>
</dbReference>
<dbReference type="InterPro" id="IPR004158">
    <property type="entry name" value="DUF247_pln"/>
</dbReference>
<dbReference type="AlphaFoldDB" id="A0AAD7PRK8"/>
<dbReference type="KEGG" id="qsa:O6P43_014661"/>
<dbReference type="PANTHER" id="PTHR31170:SF25">
    <property type="entry name" value="BNAA09G04570D PROTEIN"/>
    <property type="match status" value="1"/>
</dbReference>